<evidence type="ECO:0000313" key="1">
    <source>
        <dbReference type="EMBL" id="OJG42986.1"/>
    </source>
</evidence>
<proteinExistence type="predicted"/>
<dbReference type="RefSeq" id="WP_169818211.1">
    <property type="nucleotide sequence ID" value="NZ_JBHSHK010000003.1"/>
</dbReference>
<name>A0A1L8TFG3_9ENTE</name>
<keyword evidence="2" id="KW-1185">Reference proteome</keyword>
<dbReference type="EMBL" id="JXKQ01000016">
    <property type="protein sequence ID" value="OJG42986.1"/>
    <property type="molecule type" value="Genomic_DNA"/>
</dbReference>
<gene>
    <name evidence="1" type="ORF">RV04_GL000745</name>
</gene>
<dbReference type="AlphaFoldDB" id="A0A1L8TFG3"/>
<reference evidence="1 2" key="1">
    <citation type="submission" date="2014-12" db="EMBL/GenBank/DDBJ databases">
        <title>Draft genome sequences of 29 type strains of Enterococci.</title>
        <authorList>
            <person name="Zhong Z."/>
            <person name="Sun Z."/>
            <person name="Liu W."/>
            <person name="Zhang W."/>
            <person name="Zhang H."/>
        </authorList>
    </citation>
    <scope>NUCLEOTIDE SEQUENCE [LARGE SCALE GENOMIC DNA]</scope>
    <source>
        <strain evidence="1 2">DSM 17122</strain>
    </source>
</reference>
<comment type="caution">
    <text evidence="1">The sequence shown here is derived from an EMBL/GenBank/DDBJ whole genome shotgun (WGS) entry which is preliminary data.</text>
</comment>
<organism evidence="1 2">
    <name type="scientific">Enterococcus hermanniensis</name>
    <dbReference type="NCBI Taxonomy" id="249189"/>
    <lineage>
        <taxon>Bacteria</taxon>
        <taxon>Bacillati</taxon>
        <taxon>Bacillota</taxon>
        <taxon>Bacilli</taxon>
        <taxon>Lactobacillales</taxon>
        <taxon>Enterococcaceae</taxon>
        <taxon>Enterococcus</taxon>
    </lineage>
</organism>
<sequence>MNRVEALKIGKIIADRWWVRNQSTILAQQNIERRKLWEQKKLTTPASN</sequence>
<dbReference type="STRING" id="249189.RV04_GL000745"/>
<protein>
    <submittedName>
        <fullName evidence="1">Uncharacterized protein</fullName>
    </submittedName>
</protein>
<accession>A0A1L8TFG3</accession>
<dbReference type="Proteomes" id="UP000182077">
    <property type="component" value="Unassembled WGS sequence"/>
</dbReference>
<evidence type="ECO:0000313" key="2">
    <source>
        <dbReference type="Proteomes" id="UP000182077"/>
    </source>
</evidence>